<dbReference type="EMBL" id="CP129968">
    <property type="protein sequence ID" value="WKK82728.2"/>
    <property type="molecule type" value="Genomic_DNA"/>
</dbReference>
<dbReference type="RefSeq" id="WP_322347530.1">
    <property type="nucleotide sequence ID" value="NZ_CP129968.2"/>
</dbReference>
<name>A0AA49GEP5_9BACT</name>
<proteinExistence type="predicted"/>
<dbReference type="KEGG" id="marp:QYS47_12325"/>
<organism evidence="1">
    <name type="scientific">Marivirga arenosa</name>
    <dbReference type="NCBI Taxonomy" id="3059076"/>
    <lineage>
        <taxon>Bacteria</taxon>
        <taxon>Pseudomonadati</taxon>
        <taxon>Bacteroidota</taxon>
        <taxon>Cytophagia</taxon>
        <taxon>Cytophagales</taxon>
        <taxon>Marivirgaceae</taxon>
        <taxon>Marivirga</taxon>
    </lineage>
</organism>
<evidence type="ECO:0008006" key="2">
    <source>
        <dbReference type="Google" id="ProtNLM"/>
    </source>
</evidence>
<evidence type="ECO:0000313" key="1">
    <source>
        <dbReference type="EMBL" id="WKK82728.2"/>
    </source>
</evidence>
<dbReference type="AlphaFoldDB" id="A0AA49GEP5"/>
<reference evidence="1" key="1">
    <citation type="submission" date="2023-08" db="EMBL/GenBank/DDBJ databases">
        <title>Comparative genomics and taxonomic characterization of three novel marine species of genus Marivirga.</title>
        <authorList>
            <person name="Muhammad N."/>
            <person name="Kim S.-G."/>
        </authorList>
    </citation>
    <scope>NUCLEOTIDE SEQUENCE</scope>
    <source>
        <strain evidence="1">BKB1-2</strain>
    </source>
</reference>
<sequence>MKKVILFLTLSLTYFSCDLFSQEPKSELKLGVSAYNFSTISSYSYFAGEYNYRVFKDILDVGFHFGYDKIMLPIDYDSITKDFDDVQRSIFTVGLNANIFLTKLIPEIRYQDKFEVYAALKFRKGFVYNFPEDYIYVKPKFHDIQLGIGARYNIYKNLGVFIEYDFYQETPYRMIYPGINFRF</sequence>
<dbReference type="Proteomes" id="UP001232019">
    <property type="component" value="Chromosome"/>
</dbReference>
<accession>A0AA49GEP5</accession>
<protein>
    <recommendedName>
        <fullName evidence="2">Outer membrane protein beta-barrel domain-containing protein</fullName>
    </recommendedName>
</protein>
<gene>
    <name evidence="1" type="ORF">QYS47_12325</name>
</gene>